<dbReference type="AlphaFoldDB" id="R0HAY8"/>
<accession>R0HAY8</accession>
<feature type="domain" description="UBC core" evidence="7">
    <location>
        <begin position="657"/>
        <end position="817"/>
    </location>
</feature>
<dbReference type="Pfam" id="PF00179">
    <property type="entry name" value="UQ_con"/>
    <property type="match status" value="1"/>
</dbReference>
<dbReference type="InterPro" id="IPR000608">
    <property type="entry name" value="UBC"/>
</dbReference>
<dbReference type="InterPro" id="IPR016135">
    <property type="entry name" value="UBQ-conjugating_enzyme/RWD"/>
</dbReference>
<dbReference type="GO" id="GO:0005524">
    <property type="term" value="F:ATP binding"/>
    <property type="evidence" value="ECO:0007669"/>
    <property type="project" value="UniProtKB-KW"/>
</dbReference>
<reference evidence="9" key="1">
    <citation type="journal article" date="2013" name="Nat. Genet.">
        <title>The Capsella rubella genome and the genomic consequences of rapid mating system evolution.</title>
        <authorList>
            <person name="Slotte T."/>
            <person name="Hazzouri K.M."/>
            <person name="Agren J.A."/>
            <person name="Koenig D."/>
            <person name="Maumus F."/>
            <person name="Guo Y.L."/>
            <person name="Steige K."/>
            <person name="Platts A.E."/>
            <person name="Escobar J.S."/>
            <person name="Newman L.K."/>
            <person name="Wang W."/>
            <person name="Mandakova T."/>
            <person name="Vello E."/>
            <person name="Smith L.M."/>
            <person name="Henz S.R."/>
            <person name="Steffen J."/>
            <person name="Takuno S."/>
            <person name="Brandvain Y."/>
            <person name="Coop G."/>
            <person name="Andolfatto P."/>
            <person name="Hu T.T."/>
            <person name="Blanchette M."/>
            <person name="Clark R.M."/>
            <person name="Quesneville H."/>
            <person name="Nordborg M."/>
            <person name="Gaut B.S."/>
            <person name="Lysak M.A."/>
            <person name="Jenkins J."/>
            <person name="Grimwood J."/>
            <person name="Chapman J."/>
            <person name="Prochnik S."/>
            <person name="Shu S."/>
            <person name="Rokhsar D."/>
            <person name="Schmutz J."/>
            <person name="Weigel D."/>
            <person name="Wright S.I."/>
        </authorList>
    </citation>
    <scope>NUCLEOTIDE SEQUENCE [LARGE SCALE GENOMIC DNA]</scope>
    <source>
        <strain evidence="9">cv. Monte Gargano</strain>
    </source>
</reference>
<dbReference type="GO" id="GO:0061631">
    <property type="term" value="F:ubiquitin conjugating enzyme activity"/>
    <property type="evidence" value="ECO:0007669"/>
    <property type="project" value="UniProtKB-EC"/>
</dbReference>
<keyword evidence="2" id="KW-0808">Transferase</keyword>
<dbReference type="PANTHER" id="PTHR46116">
    <property type="entry name" value="(E3-INDEPENDENT) E2 UBIQUITIN-CONJUGATING ENZYME"/>
    <property type="match status" value="1"/>
</dbReference>
<feature type="region of interest" description="Disordered" evidence="6">
    <location>
        <begin position="486"/>
        <end position="512"/>
    </location>
</feature>
<dbReference type="Gene3D" id="3.10.110.10">
    <property type="entry name" value="Ubiquitin Conjugating Enzyme"/>
    <property type="match status" value="1"/>
</dbReference>
<evidence type="ECO:0000259" key="7">
    <source>
        <dbReference type="PROSITE" id="PS50127"/>
    </source>
</evidence>
<dbReference type="eggNOG" id="KOG0895">
    <property type="taxonomic scope" value="Eukaryota"/>
</dbReference>
<keyword evidence="9" id="KW-1185">Reference proteome</keyword>
<keyword evidence="5" id="KW-0067">ATP-binding</keyword>
<evidence type="ECO:0000313" key="9">
    <source>
        <dbReference type="Proteomes" id="UP000029121"/>
    </source>
</evidence>
<evidence type="ECO:0000256" key="3">
    <source>
        <dbReference type="ARBA" id="ARBA00022741"/>
    </source>
</evidence>
<dbReference type="SUPFAM" id="SSF54495">
    <property type="entry name" value="UBC-like"/>
    <property type="match status" value="1"/>
</dbReference>
<dbReference type="InterPro" id="IPR057734">
    <property type="entry name" value="UBE2O-like_SH3-C"/>
</dbReference>
<dbReference type="Proteomes" id="UP000029121">
    <property type="component" value="Unassembled WGS sequence"/>
</dbReference>
<evidence type="ECO:0000313" key="8">
    <source>
        <dbReference type="EMBL" id="EOA26549.1"/>
    </source>
</evidence>
<dbReference type="InterPro" id="IPR057735">
    <property type="entry name" value="UBE2O-like_tSH3-B"/>
</dbReference>
<gene>
    <name evidence="8" type="ORF">CARUB_v10022607mg</name>
</gene>
<name>R0HAY8_9BRAS</name>
<dbReference type="Pfam" id="PF23044">
    <property type="entry name" value="SH3-C_UBE2O"/>
    <property type="match status" value="1"/>
</dbReference>
<feature type="region of interest" description="Disordered" evidence="6">
    <location>
        <begin position="1"/>
        <end position="23"/>
    </location>
</feature>
<evidence type="ECO:0000256" key="2">
    <source>
        <dbReference type="ARBA" id="ARBA00022679"/>
    </source>
</evidence>
<sequence>MDMALTDSDWDSSSDSGSSEHEEIEFSYGGQAQNIFSNLEETIGKIDEFLSFERGFMYGDIVRSTAEPSGQSGRVINIDMFVNLESTHGKIIKEVDTKRLQKLRSISLCDYVINGPWLGRVDKIVERVSVTLDDGSKYEILVSDQGKLVAIPPNFLEDSQYSYYPGQRVQVKLDHAPRSSTWLCGNWRENQVMGTVCAVEAGLVYVDWVASIIVGGDRNLSAPQALQNPENLTLLPCVSHASWQLGDWCILPSSSHSDIAEQQTPFVAAHNLNECHKIFQKGFNRNIQSSSFDELFVITKTKMKVGIMWQDGSCSLGVDSQQLLPVGAVNAHDFWPEQFVVEKETCNSKKWGVVKAVNAKEQTVKVQWTTQVEKEATGCFNEQTEEMVSAYELLEHPDFGFCFSDVVVRLLPEGKADLNADKIVTTEAKHLLTESDYTGAYCLSSIGVVTGFKNGAVEVKWANASTSKVAPCEIWRIERSEFSNSGTINSEGNVHDLSQKTNQSDEASSNHQETGLVKLYSVGAGLNKNIPECNSFFLPKAAIGFITNLASSLFGSQSSTSHSRCNDSEDQSDSEVLVKEATESYDMSEPNSCEVDIAMMVNLPTEGKRITKALDSTLLESSRELVRFRQFDMVNDCSDHHFFALDKGLAQSQVTKSWVKKVQQEWSNLEADLPNTIYVRVYEERMDLLRAALVGAPGTPYHDGLFFFDIMLPPQYPHEPPMVHYHSGGMRLNPNLYESGKVCLSLLNTWNGSGTEVWNPGSSSILQVLLSFQALVLNDKPYFNEAGYDKQLGRAEGEKNSVSYNENAFLITCKSMISLLRKPPKHFEVLVKDHFTKQARHVLAACKSYMEGVPVGSSVNLHESSTKNSTGFKIMLSKIYPKLAEAFAEIGVDCGQAD</sequence>
<dbReference type="EMBL" id="KB870808">
    <property type="protein sequence ID" value="EOA26549.1"/>
    <property type="molecule type" value="Genomic_DNA"/>
</dbReference>
<evidence type="ECO:0000256" key="6">
    <source>
        <dbReference type="SAM" id="MobiDB-lite"/>
    </source>
</evidence>
<dbReference type="OrthoDB" id="47801at2759"/>
<dbReference type="EC" id="2.3.2.23" evidence="1"/>
<dbReference type="STRING" id="81985.R0HAY8"/>
<keyword evidence="4" id="KW-0833">Ubl conjugation pathway</keyword>
<dbReference type="InterPro" id="IPR057733">
    <property type="entry name" value="UBE2O-like_SH3-B"/>
</dbReference>
<evidence type="ECO:0000256" key="1">
    <source>
        <dbReference type="ARBA" id="ARBA00012486"/>
    </source>
</evidence>
<dbReference type="PANTHER" id="PTHR46116:SF15">
    <property type="entry name" value="(E3-INDEPENDENT) E2 UBIQUITIN-CONJUGATING ENZYME"/>
    <property type="match status" value="1"/>
</dbReference>
<organism evidence="8 9">
    <name type="scientific">Capsella rubella</name>
    <dbReference type="NCBI Taxonomy" id="81985"/>
    <lineage>
        <taxon>Eukaryota</taxon>
        <taxon>Viridiplantae</taxon>
        <taxon>Streptophyta</taxon>
        <taxon>Embryophyta</taxon>
        <taxon>Tracheophyta</taxon>
        <taxon>Spermatophyta</taxon>
        <taxon>Magnoliopsida</taxon>
        <taxon>eudicotyledons</taxon>
        <taxon>Gunneridae</taxon>
        <taxon>Pentapetalae</taxon>
        <taxon>rosids</taxon>
        <taxon>malvids</taxon>
        <taxon>Brassicales</taxon>
        <taxon>Brassicaceae</taxon>
        <taxon>Camelineae</taxon>
        <taxon>Capsella</taxon>
    </lineage>
</organism>
<proteinExistence type="predicted"/>
<keyword evidence="3" id="KW-0547">Nucleotide-binding</keyword>
<dbReference type="Pfam" id="PF23043">
    <property type="entry name" value="SH3-B_UBE2O"/>
    <property type="match status" value="1"/>
</dbReference>
<dbReference type="FunFam" id="3.10.110.10:FF:000028">
    <property type="entry name" value="Probable ubiquitin-conjugating enzyme E2 23"/>
    <property type="match status" value="1"/>
</dbReference>
<dbReference type="Pfam" id="PF23046">
    <property type="entry name" value="tSH3-B_UBE2O"/>
    <property type="match status" value="1"/>
</dbReference>
<protein>
    <recommendedName>
        <fullName evidence="1">E2 ubiquitin-conjugating enzyme</fullName>
        <ecNumber evidence="1">2.3.2.23</ecNumber>
    </recommendedName>
</protein>
<evidence type="ECO:0000256" key="4">
    <source>
        <dbReference type="ARBA" id="ARBA00022786"/>
    </source>
</evidence>
<evidence type="ECO:0000256" key="5">
    <source>
        <dbReference type="ARBA" id="ARBA00022840"/>
    </source>
</evidence>
<feature type="compositionally biased region" description="Polar residues" evidence="6">
    <location>
        <begin position="499"/>
        <end position="512"/>
    </location>
</feature>
<dbReference type="PROSITE" id="PS50127">
    <property type="entry name" value="UBC_2"/>
    <property type="match status" value="1"/>
</dbReference>
<dbReference type="SMART" id="SM00212">
    <property type="entry name" value="UBCc"/>
    <property type="match status" value="1"/>
</dbReference>
<dbReference type="CDD" id="cd23837">
    <property type="entry name" value="UBCc_UBE2O"/>
    <property type="match status" value="1"/>
</dbReference>